<dbReference type="AlphaFoldDB" id="A0A8J9T6L9"/>
<protein>
    <recommendedName>
        <fullName evidence="6">Mediator of RNA polymerase II transcription subunit 4</fullName>
    </recommendedName>
    <alternativeName>
        <fullName evidence="6">Mediator complex subunit 4</fullName>
    </alternativeName>
</protein>
<keyword evidence="3 6" id="KW-0805">Transcription regulation</keyword>
<feature type="region of interest" description="Disordered" evidence="7">
    <location>
        <begin position="91"/>
        <end position="115"/>
    </location>
</feature>
<feature type="compositionally biased region" description="Low complexity" evidence="7">
    <location>
        <begin position="147"/>
        <end position="157"/>
    </location>
</feature>
<evidence type="ECO:0000256" key="3">
    <source>
        <dbReference type="ARBA" id="ARBA00023015"/>
    </source>
</evidence>
<accession>A0A8J9T6L9</accession>
<keyword evidence="4 6" id="KW-0804">Transcription</keyword>
<reference evidence="8" key="1">
    <citation type="submission" date="2022-02" db="EMBL/GenBank/DDBJ databases">
        <authorList>
            <person name="Giguere J D."/>
        </authorList>
    </citation>
    <scope>NUCLEOTIDE SEQUENCE</scope>
    <source>
        <strain evidence="8">CCAP 1055/1</strain>
    </source>
</reference>
<feature type="compositionally biased region" description="Basic and acidic residues" evidence="7">
    <location>
        <begin position="175"/>
        <end position="191"/>
    </location>
</feature>
<feature type="compositionally biased region" description="Basic and acidic residues" evidence="7">
    <location>
        <begin position="127"/>
        <end position="146"/>
    </location>
</feature>
<dbReference type="EMBL" id="OU594943">
    <property type="protein sequence ID" value="CAG9284127.1"/>
    <property type="molecule type" value="Genomic_DNA"/>
</dbReference>
<feature type="compositionally biased region" description="Polar residues" evidence="7">
    <location>
        <begin position="165"/>
        <end position="174"/>
    </location>
</feature>
<organism evidence="8">
    <name type="scientific">Phaeodactylum tricornutum</name>
    <name type="common">Diatom</name>
    <dbReference type="NCBI Taxonomy" id="2850"/>
    <lineage>
        <taxon>Eukaryota</taxon>
        <taxon>Sar</taxon>
        <taxon>Stramenopiles</taxon>
        <taxon>Ochrophyta</taxon>
        <taxon>Bacillariophyta</taxon>
        <taxon>Bacillariophyceae</taxon>
        <taxon>Bacillariophycidae</taxon>
        <taxon>Naviculales</taxon>
        <taxon>Phaeodactylaceae</taxon>
        <taxon>Phaeodactylum</taxon>
    </lineage>
</organism>
<evidence type="ECO:0000256" key="7">
    <source>
        <dbReference type="SAM" id="MobiDB-lite"/>
    </source>
</evidence>
<evidence type="ECO:0000313" key="8">
    <source>
        <dbReference type="EMBL" id="CAG9284127.1"/>
    </source>
</evidence>
<comment type="similarity">
    <text evidence="2 6">Belongs to the Mediator complex subunit 4 family.</text>
</comment>
<gene>
    <name evidence="6" type="primary">MED4</name>
    <name evidence="8" type="ORF">PTTT1_LOCUS24948</name>
</gene>
<comment type="subunit">
    <text evidence="6">Component of the Mediator complex.</text>
</comment>
<evidence type="ECO:0000256" key="2">
    <source>
        <dbReference type="ARBA" id="ARBA00009626"/>
    </source>
</evidence>
<keyword evidence="5 6" id="KW-0539">Nucleus</keyword>
<comment type="subcellular location">
    <subcellularLocation>
        <location evidence="1 6">Nucleus</location>
    </subcellularLocation>
</comment>
<dbReference type="GO" id="GO:0006357">
    <property type="term" value="P:regulation of transcription by RNA polymerase II"/>
    <property type="evidence" value="ECO:0007669"/>
    <property type="project" value="InterPro"/>
</dbReference>
<dbReference type="InterPro" id="IPR019258">
    <property type="entry name" value="Mediator_Med4"/>
</dbReference>
<dbReference type="Pfam" id="PF10018">
    <property type="entry name" value="Med4"/>
    <property type="match status" value="1"/>
</dbReference>
<keyword evidence="6" id="KW-0010">Activator</keyword>
<name>A0A8J9T6L9_PHATR</name>
<evidence type="ECO:0000256" key="5">
    <source>
        <dbReference type="ARBA" id="ARBA00023242"/>
    </source>
</evidence>
<proteinExistence type="inferred from homology"/>
<evidence type="ECO:0000256" key="1">
    <source>
        <dbReference type="ARBA" id="ARBA00004123"/>
    </source>
</evidence>
<dbReference type="GO" id="GO:0003712">
    <property type="term" value="F:transcription coregulator activity"/>
    <property type="evidence" value="ECO:0007669"/>
    <property type="project" value="InterPro"/>
</dbReference>
<evidence type="ECO:0000256" key="4">
    <source>
        <dbReference type="ARBA" id="ARBA00023163"/>
    </source>
</evidence>
<comment type="function">
    <text evidence="6">Component of the Mediator complex, a coactivator involved in the regulated transcription of nearly all RNA polymerase II-dependent genes. Mediator functions as a bridge to convey information from gene-specific regulatory proteins to the basal RNA polymerase II transcription machinery. Mediator is recruited to promoters by direct interactions with regulatory proteins and serves as a scaffold for the assembly of a functional preinitiation complex with RNA polymerase II and the general transcription factors.</text>
</comment>
<dbReference type="Proteomes" id="UP000836788">
    <property type="component" value="Chromosome 2"/>
</dbReference>
<evidence type="ECO:0000256" key="6">
    <source>
        <dbReference type="RuleBase" id="RU364141"/>
    </source>
</evidence>
<feature type="region of interest" description="Disordered" evidence="7">
    <location>
        <begin position="127"/>
        <end position="230"/>
    </location>
</feature>
<dbReference type="GO" id="GO:0016592">
    <property type="term" value="C:mediator complex"/>
    <property type="evidence" value="ECO:0007669"/>
    <property type="project" value="InterPro"/>
</dbReference>
<sequence length="230" mass="25472">METPEVMVRAVDGEVEAMDVEVPNVEMDLLWKTQKAVEMERALTATMRKVEPWLRSSKVNPNQPRVRPIPTSMEQVHQVLAVARNLASRTSAPAGWNPNAPVVGFTTPNPLPHQLRGGALAALQLERARQSERDKKRQREQQKSAELEQAAAAAAARAEQEHQRQLPSELNDPTTGRDPKRREVAHHEVEIRPTSSRPPASALDIASRPAPPQVDVSMNLSDSSSEDDDD</sequence>